<reference evidence="12" key="1">
    <citation type="journal article" date="2023" name="Mol. Biol. Evol.">
        <title>Third-Generation Sequencing Reveals the Adaptive Role of the Epigenome in Three Deep-Sea Polychaetes.</title>
        <authorList>
            <person name="Perez M."/>
            <person name="Aroh O."/>
            <person name="Sun Y."/>
            <person name="Lan Y."/>
            <person name="Juniper S.K."/>
            <person name="Young C.R."/>
            <person name="Angers B."/>
            <person name="Qian P.Y."/>
        </authorList>
    </citation>
    <scope>NUCLEOTIDE SEQUENCE</scope>
    <source>
        <strain evidence="12">P08H-3</strain>
    </source>
</reference>
<dbReference type="PANTHER" id="PTHR24393">
    <property type="entry name" value="ZINC FINGER PROTEIN"/>
    <property type="match status" value="1"/>
</dbReference>
<dbReference type="Pfam" id="PF13894">
    <property type="entry name" value="zf-C2H2_4"/>
    <property type="match status" value="1"/>
</dbReference>
<feature type="compositionally biased region" description="Polar residues" evidence="10">
    <location>
        <begin position="1029"/>
        <end position="1041"/>
    </location>
</feature>
<dbReference type="FunFam" id="3.30.160.60:FF:000446">
    <property type="entry name" value="Zinc finger protein"/>
    <property type="match status" value="1"/>
</dbReference>
<comment type="subcellular location">
    <subcellularLocation>
        <location evidence="1">Nucleus</location>
    </subcellularLocation>
</comment>
<feature type="domain" description="C2H2-type" evidence="11">
    <location>
        <begin position="617"/>
        <end position="646"/>
    </location>
</feature>
<dbReference type="Pfam" id="PF00096">
    <property type="entry name" value="zf-C2H2"/>
    <property type="match status" value="5"/>
</dbReference>
<dbReference type="SMART" id="SM00355">
    <property type="entry name" value="ZnF_C2H2"/>
    <property type="match status" value="11"/>
</dbReference>
<feature type="domain" description="C2H2-type" evidence="11">
    <location>
        <begin position="703"/>
        <end position="730"/>
    </location>
</feature>
<feature type="domain" description="C2H2-type" evidence="11">
    <location>
        <begin position="505"/>
        <end position="532"/>
    </location>
</feature>
<dbReference type="Proteomes" id="UP001208570">
    <property type="component" value="Unassembled WGS sequence"/>
</dbReference>
<feature type="domain" description="C2H2-type" evidence="11">
    <location>
        <begin position="647"/>
        <end position="674"/>
    </location>
</feature>
<dbReference type="FunFam" id="3.30.160.60:FF:000624">
    <property type="entry name" value="zinc finger protein 697"/>
    <property type="match status" value="1"/>
</dbReference>
<dbReference type="FunFam" id="3.30.160.60:FF:000286">
    <property type="entry name" value="Zinc finger protein 770"/>
    <property type="match status" value="1"/>
</dbReference>
<feature type="region of interest" description="Disordered" evidence="10">
    <location>
        <begin position="208"/>
        <end position="229"/>
    </location>
</feature>
<name>A0AAD9JUC5_9ANNE</name>
<feature type="region of interest" description="Disordered" evidence="10">
    <location>
        <begin position="443"/>
        <end position="469"/>
    </location>
</feature>
<feature type="region of interest" description="Disordered" evidence="10">
    <location>
        <begin position="1001"/>
        <end position="1090"/>
    </location>
</feature>
<feature type="domain" description="C2H2-type" evidence="11">
    <location>
        <begin position="760"/>
        <end position="787"/>
    </location>
</feature>
<proteinExistence type="predicted"/>
<sequence length="1156" mass="128939">MSLVSLVCRHEPKLVGLPAPVSEEDTTTIVANEAVAQCITSTRKRKHKRGVYIQLTPEKRAKIAQDALSIGPAAAARKHRVSESTVRSIREAYKKQSAKTDSTVLHELPKGESGRPTLLGKYESKLNSYLHGLHRTGIVINRHIVMAAATGVLEANERTLLSQHGGSVDLSSGAWAQSFLRRHGYVKHRGTKVARRHQSNLTELKETFLDSRSKDMSGSGEHGAGTSDPYLKQVTDHANSVEKLFDNLAPDLRLEALDVLQNLVNHVMSKMTCGRVCSVRFVPVPGEPVNRSTASPPEDDAMMCPDIEVKQEPMDEEWCHETINNHSVGVSQTVQAPPSAKPSASTVYDSNITEPPLMTSTPISKGNTKNKQLHNAIQDSVEDVTSTKKTGLMETDMQKSKKPAKLANCSNDTIEEDDGDVMDDSGIGESALDLSGAAVEEFEEFADSETSQDMKEEYSSASSQESKDSPEIKYCTKIESVSPVLNWSRSAPRKRTKKDTSNLRFHCEHCSFATNRKYSLYTHMSLHTGDSRYKCTECDKCFTAASSLKRHMMIHDGVRPFTCPVCQKRFVDIAGLRTHSTVHTGERFFKCELCPKAYTNHANLARHKRVHTGEMPYVCKYEGCDAKFRDLSSLKLHVLKHTGEKPYSCPFCEKKFKTSSDFRRHERTHTQERNYKCTQCGKTFIQGYHLKQHLKIHADLWLFSCDLCSKRFRTKASLQHHIKGHAGVKDYMCEKCCSSFTTKRYLNDHYIAAHTSAKPYKCDVCHKGFNHISNMKRHKRMHSDEIRYKCRFCSRGFKYINSLQYHEGIHTGEKKVCEKCGFSCRSVATIKAHRCGQKQQSSGSVKKESAVPHSPVTENTEKVNSTQEKSGMAKKIMPDDKSNGDVQFVGLMDGCERGDAGRKSRVAAQRSVSMHTPRKSKQRAIKMIESITEELNEEQKPLLSKLRIKLGGGTSMPKITTTKSRKRGRPRRLKICKLTEDRNETADDGSKDNIELKIENSFSLTAEDPEESVDLTEKDSLATSETEKSQVAGSDQDTQLRVQKDDAKELNGSIQKAASHSSSRETTESSADSPCRQRKESNLNGSVSVKDDALMEDVSIMQEAYGGISSTAASNLTTNSGTLYVARELPNGVLGSGFEDLERCMPVIAQVYSVRE</sequence>
<dbReference type="SUPFAM" id="SSF57667">
    <property type="entry name" value="beta-beta-alpha zinc fingers"/>
    <property type="match status" value="6"/>
</dbReference>
<feature type="domain" description="C2H2-type" evidence="11">
    <location>
        <begin position="675"/>
        <end position="698"/>
    </location>
</feature>
<dbReference type="FunFam" id="3.30.160.60:FF:002343">
    <property type="entry name" value="Zinc finger protein 33A"/>
    <property type="match status" value="1"/>
</dbReference>
<dbReference type="EMBL" id="JAODUP010000164">
    <property type="protein sequence ID" value="KAK2158795.1"/>
    <property type="molecule type" value="Genomic_DNA"/>
</dbReference>
<dbReference type="FunFam" id="3.30.160.60:FF:000358">
    <property type="entry name" value="zinc finger protein 24"/>
    <property type="match status" value="2"/>
</dbReference>
<dbReference type="InterPro" id="IPR036236">
    <property type="entry name" value="Znf_C2H2_sf"/>
</dbReference>
<evidence type="ECO:0000313" key="12">
    <source>
        <dbReference type="EMBL" id="KAK2158795.1"/>
    </source>
</evidence>
<keyword evidence="5" id="KW-0862">Zinc</keyword>
<keyword evidence="7" id="KW-0804">Transcription</keyword>
<comment type="caution">
    <text evidence="12">The sequence shown here is derived from an EMBL/GenBank/DDBJ whole genome shotgun (WGS) entry which is preliminary data.</text>
</comment>
<evidence type="ECO:0000256" key="7">
    <source>
        <dbReference type="ARBA" id="ARBA00023163"/>
    </source>
</evidence>
<dbReference type="PANTHER" id="PTHR24393:SF34">
    <property type="entry name" value="PR_SET DOMAIN 13"/>
    <property type="match status" value="1"/>
</dbReference>
<evidence type="ECO:0000256" key="10">
    <source>
        <dbReference type="SAM" id="MobiDB-lite"/>
    </source>
</evidence>
<gene>
    <name evidence="12" type="ORF">LSH36_164g11001</name>
</gene>
<evidence type="ECO:0000256" key="2">
    <source>
        <dbReference type="ARBA" id="ARBA00022723"/>
    </source>
</evidence>
<feature type="domain" description="C2H2-type" evidence="11">
    <location>
        <begin position="731"/>
        <end position="759"/>
    </location>
</feature>
<keyword evidence="13" id="KW-1185">Reference proteome</keyword>
<dbReference type="InterPro" id="IPR013087">
    <property type="entry name" value="Znf_C2H2_type"/>
</dbReference>
<feature type="domain" description="C2H2-type" evidence="11">
    <location>
        <begin position="533"/>
        <end position="560"/>
    </location>
</feature>
<feature type="domain" description="C2H2-type" evidence="11">
    <location>
        <begin position="589"/>
        <end position="616"/>
    </location>
</feature>
<feature type="domain" description="C2H2-type" evidence="11">
    <location>
        <begin position="561"/>
        <end position="588"/>
    </location>
</feature>
<keyword evidence="8" id="KW-0539">Nucleus</keyword>
<evidence type="ECO:0000256" key="6">
    <source>
        <dbReference type="ARBA" id="ARBA00023015"/>
    </source>
</evidence>
<dbReference type="PROSITE" id="PS50157">
    <property type="entry name" value="ZINC_FINGER_C2H2_2"/>
    <property type="match status" value="11"/>
</dbReference>
<accession>A0AAD9JUC5</accession>
<feature type="region of interest" description="Disordered" evidence="10">
    <location>
        <begin position="333"/>
        <end position="369"/>
    </location>
</feature>
<feature type="region of interest" description="Disordered" evidence="10">
    <location>
        <begin position="947"/>
        <end position="971"/>
    </location>
</feature>
<dbReference type="GO" id="GO:0005634">
    <property type="term" value="C:nucleus"/>
    <property type="evidence" value="ECO:0007669"/>
    <property type="project" value="UniProtKB-SubCell"/>
</dbReference>
<evidence type="ECO:0000256" key="8">
    <source>
        <dbReference type="ARBA" id="ARBA00023242"/>
    </source>
</evidence>
<dbReference type="FunFam" id="3.30.160.60:FF:000125">
    <property type="entry name" value="Putative zinc finger protein 143"/>
    <property type="match status" value="1"/>
</dbReference>
<feature type="domain" description="C2H2-type" evidence="11">
    <location>
        <begin position="788"/>
        <end position="815"/>
    </location>
</feature>
<keyword evidence="6" id="KW-0805">Transcription regulation</keyword>
<keyword evidence="3" id="KW-0677">Repeat</keyword>
<dbReference type="AlphaFoldDB" id="A0AAD9JUC5"/>
<feature type="region of interest" description="Disordered" evidence="10">
    <location>
        <begin position="836"/>
        <end position="881"/>
    </location>
</feature>
<evidence type="ECO:0000256" key="5">
    <source>
        <dbReference type="ARBA" id="ARBA00022833"/>
    </source>
</evidence>
<evidence type="ECO:0000256" key="4">
    <source>
        <dbReference type="ARBA" id="ARBA00022771"/>
    </source>
</evidence>
<evidence type="ECO:0000256" key="1">
    <source>
        <dbReference type="ARBA" id="ARBA00004123"/>
    </source>
</evidence>
<evidence type="ECO:0000256" key="3">
    <source>
        <dbReference type="ARBA" id="ARBA00022737"/>
    </source>
</evidence>
<dbReference type="PROSITE" id="PS00028">
    <property type="entry name" value="ZINC_FINGER_C2H2_1"/>
    <property type="match status" value="10"/>
</dbReference>
<protein>
    <recommendedName>
        <fullName evidence="11">C2H2-type domain-containing protein</fullName>
    </recommendedName>
</protein>
<dbReference type="GO" id="GO:0000978">
    <property type="term" value="F:RNA polymerase II cis-regulatory region sequence-specific DNA binding"/>
    <property type="evidence" value="ECO:0007669"/>
    <property type="project" value="TreeGrafter"/>
</dbReference>
<evidence type="ECO:0000313" key="13">
    <source>
        <dbReference type="Proteomes" id="UP001208570"/>
    </source>
</evidence>
<organism evidence="12 13">
    <name type="scientific">Paralvinella palmiformis</name>
    <dbReference type="NCBI Taxonomy" id="53620"/>
    <lineage>
        <taxon>Eukaryota</taxon>
        <taxon>Metazoa</taxon>
        <taxon>Spiralia</taxon>
        <taxon>Lophotrochozoa</taxon>
        <taxon>Annelida</taxon>
        <taxon>Polychaeta</taxon>
        <taxon>Sedentaria</taxon>
        <taxon>Canalipalpata</taxon>
        <taxon>Terebellida</taxon>
        <taxon>Terebelliformia</taxon>
        <taxon>Alvinellidae</taxon>
        <taxon>Paralvinella</taxon>
    </lineage>
</organism>
<dbReference type="Gene3D" id="3.30.160.60">
    <property type="entry name" value="Classic Zinc Finger"/>
    <property type="match status" value="9"/>
</dbReference>
<feature type="compositionally biased region" description="Polar residues" evidence="10">
    <location>
        <begin position="856"/>
        <end position="869"/>
    </location>
</feature>
<feature type="compositionally biased region" description="Basic and acidic residues" evidence="10">
    <location>
        <begin position="1015"/>
        <end position="1028"/>
    </location>
</feature>
<dbReference type="GO" id="GO:0001228">
    <property type="term" value="F:DNA-binding transcription activator activity, RNA polymerase II-specific"/>
    <property type="evidence" value="ECO:0007669"/>
    <property type="project" value="TreeGrafter"/>
</dbReference>
<evidence type="ECO:0000259" key="11">
    <source>
        <dbReference type="PROSITE" id="PS50157"/>
    </source>
</evidence>
<dbReference type="GO" id="GO:0008270">
    <property type="term" value="F:zinc ion binding"/>
    <property type="evidence" value="ECO:0007669"/>
    <property type="project" value="UniProtKB-KW"/>
</dbReference>
<keyword evidence="4 9" id="KW-0863">Zinc-finger</keyword>
<keyword evidence="2" id="KW-0479">Metal-binding</keyword>
<evidence type="ECO:0000256" key="9">
    <source>
        <dbReference type="PROSITE-ProRule" id="PRU00042"/>
    </source>
</evidence>